<evidence type="ECO:0000256" key="1">
    <source>
        <dbReference type="SAM" id="Phobius"/>
    </source>
</evidence>
<gene>
    <name evidence="2" type="ORF">NC99_23310</name>
</gene>
<keyword evidence="1" id="KW-1133">Transmembrane helix</keyword>
<accession>A0A0L8V8X4</accession>
<sequence>MKNTNTNKVKSPQFKDVSRYTRWINRMDEMDQNLSPVKRKTKWLFFLGFLFLSFALSFILFPDAKFNHEKLNSPALSAKQPVQEKPILSPFEMPTDSFENLLKRRVHEDKLHVPEKE</sequence>
<evidence type="ECO:0000313" key="2">
    <source>
        <dbReference type="EMBL" id="KOH44899.1"/>
    </source>
</evidence>
<proteinExistence type="predicted"/>
<keyword evidence="1" id="KW-0472">Membrane</keyword>
<reference evidence="3" key="1">
    <citation type="submission" date="2015-07" db="EMBL/GenBank/DDBJ databases">
        <title>Genome sequencing of Sunxiuqinia dokdonensis strain SK.</title>
        <authorList>
            <person name="Ahn S."/>
            <person name="Kim B.-C."/>
        </authorList>
    </citation>
    <scope>NUCLEOTIDE SEQUENCE [LARGE SCALE GENOMIC DNA]</scope>
    <source>
        <strain evidence="3">SK</strain>
    </source>
</reference>
<comment type="caution">
    <text evidence="2">The sequence shown here is derived from an EMBL/GenBank/DDBJ whole genome shotgun (WGS) entry which is preliminary data.</text>
</comment>
<dbReference type="Proteomes" id="UP000036958">
    <property type="component" value="Unassembled WGS sequence"/>
</dbReference>
<dbReference type="OrthoDB" id="1122456at2"/>
<keyword evidence="3" id="KW-1185">Reference proteome</keyword>
<dbReference type="STRING" id="1409788.NC99_23310"/>
<dbReference type="RefSeq" id="WP_053183480.1">
    <property type="nucleotide sequence ID" value="NZ_LGIA01000151.1"/>
</dbReference>
<evidence type="ECO:0000313" key="3">
    <source>
        <dbReference type="Proteomes" id="UP000036958"/>
    </source>
</evidence>
<dbReference type="AlphaFoldDB" id="A0A0L8V8X4"/>
<keyword evidence="1" id="KW-0812">Transmembrane</keyword>
<name>A0A0L8V8X4_9BACT</name>
<organism evidence="2 3">
    <name type="scientific">Sunxiuqinia dokdonensis</name>
    <dbReference type="NCBI Taxonomy" id="1409788"/>
    <lineage>
        <taxon>Bacteria</taxon>
        <taxon>Pseudomonadati</taxon>
        <taxon>Bacteroidota</taxon>
        <taxon>Bacteroidia</taxon>
        <taxon>Marinilabiliales</taxon>
        <taxon>Prolixibacteraceae</taxon>
        <taxon>Sunxiuqinia</taxon>
    </lineage>
</organism>
<protein>
    <submittedName>
        <fullName evidence="2">Uncharacterized protein</fullName>
    </submittedName>
</protein>
<dbReference type="EMBL" id="LGIA01000151">
    <property type="protein sequence ID" value="KOH44899.1"/>
    <property type="molecule type" value="Genomic_DNA"/>
</dbReference>
<feature type="transmembrane region" description="Helical" evidence="1">
    <location>
        <begin position="43"/>
        <end position="61"/>
    </location>
</feature>